<dbReference type="EMBL" id="AP006501">
    <property type="protein sequence ID" value="BAM82709.1"/>
    <property type="molecule type" value="Genomic_DNA"/>
</dbReference>
<organism evidence="1 2">
    <name type="scientific">Cyanidioschyzon merolae (strain NIES-3377 / 10D)</name>
    <name type="common">Unicellular red alga</name>
    <dbReference type="NCBI Taxonomy" id="280699"/>
    <lineage>
        <taxon>Eukaryota</taxon>
        <taxon>Rhodophyta</taxon>
        <taxon>Bangiophyceae</taxon>
        <taxon>Cyanidiales</taxon>
        <taxon>Cyanidiaceae</taxon>
        <taxon>Cyanidioschyzon</taxon>
    </lineage>
</organism>
<dbReference type="AlphaFoldDB" id="M1VBJ8"/>
<reference evidence="1 2" key="1">
    <citation type="journal article" date="2004" name="Nature">
        <title>Genome sequence of the ultrasmall unicellular red alga Cyanidioschyzon merolae 10D.</title>
        <authorList>
            <person name="Matsuzaki M."/>
            <person name="Misumi O."/>
            <person name="Shin-i T."/>
            <person name="Maruyama S."/>
            <person name="Takahara M."/>
            <person name="Miyagishima S."/>
            <person name="Mori T."/>
            <person name="Nishida K."/>
            <person name="Yagisawa F."/>
            <person name="Nishida K."/>
            <person name="Yoshida Y."/>
            <person name="Nishimura Y."/>
            <person name="Nakao S."/>
            <person name="Kobayashi T."/>
            <person name="Momoyama Y."/>
            <person name="Higashiyama T."/>
            <person name="Minoda A."/>
            <person name="Sano M."/>
            <person name="Nomoto H."/>
            <person name="Oishi K."/>
            <person name="Hayashi H."/>
            <person name="Ohta F."/>
            <person name="Nishizaka S."/>
            <person name="Haga S."/>
            <person name="Miura S."/>
            <person name="Morishita T."/>
            <person name="Kabeya Y."/>
            <person name="Terasawa K."/>
            <person name="Suzuki Y."/>
            <person name="Ishii Y."/>
            <person name="Asakawa S."/>
            <person name="Takano H."/>
            <person name="Ohta N."/>
            <person name="Kuroiwa H."/>
            <person name="Tanaka K."/>
            <person name="Shimizu N."/>
            <person name="Sugano S."/>
            <person name="Sato N."/>
            <person name="Nozaki H."/>
            <person name="Ogasawara N."/>
            <person name="Kohara Y."/>
            <person name="Kuroiwa T."/>
        </authorList>
    </citation>
    <scope>NUCLEOTIDE SEQUENCE [LARGE SCALE GENOMIC DNA]</scope>
    <source>
        <strain evidence="1 2">10D</strain>
    </source>
</reference>
<dbReference type="Proteomes" id="UP000007014">
    <property type="component" value="Chromosome 19"/>
</dbReference>
<sequence>MEPAAVSTPERTLGKYAVRCTRKRTLLRSIERMRNAIVSRIIEVSAAKSRSVHDVEHSRCVDADSVRSGEALAAPEAIAALTQALVDDALTF</sequence>
<protein>
    <submittedName>
        <fullName evidence="1">Uncharacterized protein</fullName>
    </submittedName>
</protein>
<gene>
    <name evidence="1" type="ORF">CYME_CMS065C</name>
</gene>
<proteinExistence type="predicted"/>
<dbReference type="HOGENOM" id="CLU_2416415_0_0_1"/>
<evidence type="ECO:0000313" key="2">
    <source>
        <dbReference type="Proteomes" id="UP000007014"/>
    </source>
</evidence>
<accession>M1VBJ8</accession>
<dbReference type="RefSeq" id="XP_005538745.1">
    <property type="nucleotide sequence ID" value="XM_005538688.1"/>
</dbReference>
<reference evidence="1 2" key="2">
    <citation type="journal article" date="2007" name="BMC Biol.">
        <title>A 100%-complete sequence reveals unusually simple genomic features in the hot-spring red alga Cyanidioschyzon merolae.</title>
        <authorList>
            <person name="Nozaki H."/>
            <person name="Takano H."/>
            <person name="Misumi O."/>
            <person name="Terasawa K."/>
            <person name="Matsuzaki M."/>
            <person name="Maruyama S."/>
            <person name="Nishida K."/>
            <person name="Yagisawa F."/>
            <person name="Yoshida Y."/>
            <person name="Fujiwara T."/>
            <person name="Takio S."/>
            <person name="Tamura K."/>
            <person name="Chung S.J."/>
            <person name="Nakamura S."/>
            <person name="Kuroiwa H."/>
            <person name="Tanaka K."/>
            <person name="Sato N."/>
            <person name="Kuroiwa T."/>
        </authorList>
    </citation>
    <scope>NUCLEOTIDE SEQUENCE [LARGE SCALE GENOMIC DNA]</scope>
    <source>
        <strain evidence="1 2">10D</strain>
    </source>
</reference>
<name>M1VBJ8_CYAM1</name>
<evidence type="ECO:0000313" key="1">
    <source>
        <dbReference type="EMBL" id="BAM82709.1"/>
    </source>
</evidence>
<dbReference type="Gramene" id="CMS065CT">
    <property type="protein sequence ID" value="CMS065CT"/>
    <property type="gene ID" value="CMS065C"/>
</dbReference>
<dbReference type="GeneID" id="16997417"/>
<dbReference type="KEGG" id="cme:CYME_CMS065C"/>
<keyword evidence="2" id="KW-1185">Reference proteome</keyword>